<evidence type="ECO:0000313" key="2">
    <source>
        <dbReference type="EMBL" id="KAE8763936.1"/>
    </source>
</evidence>
<dbReference type="InterPro" id="IPR045596">
    <property type="entry name" value="DUF6459"/>
</dbReference>
<keyword evidence="3" id="KW-1185">Reference proteome</keyword>
<sequence>MSALTLAPSPARSSATIAAPVHRGDEFDLPGSAGGAPGAPPRAPARPGTRPTWDRVRFVGGIAPAPPSTKRATARGAVVLTLPELPREDTPQPLPEPAPWAGAVVLGAVEALIGLRPPNQLARLLAPELYGPLARRARLAERVVGRPARARRTQVRRVRVCRIDPRTVEAAVVVHDGDRVRGAAVRLEAHRGRWRATALEIG</sequence>
<dbReference type="Proteomes" id="UP000451860">
    <property type="component" value="Unassembled WGS sequence"/>
</dbReference>
<protein>
    <submittedName>
        <fullName evidence="2">Energy transducer TonB</fullName>
    </submittedName>
</protein>
<comment type="caution">
    <text evidence="2">The sequence shown here is derived from an EMBL/GenBank/DDBJ whole genome shotgun (WGS) entry which is preliminary data.</text>
</comment>
<dbReference type="EMBL" id="WHJE01000049">
    <property type="protein sequence ID" value="KAE8763936.1"/>
    <property type="molecule type" value="Genomic_DNA"/>
</dbReference>
<dbReference type="OrthoDB" id="3731420at2"/>
<feature type="region of interest" description="Disordered" evidence="1">
    <location>
        <begin position="1"/>
        <end position="52"/>
    </location>
</feature>
<dbReference type="Pfam" id="PF20060">
    <property type="entry name" value="DUF6459"/>
    <property type="match status" value="1"/>
</dbReference>
<accession>A0A7J5UNF6</accession>
<name>A0A7J5UNF6_9MICO</name>
<gene>
    <name evidence="2" type="ORF">GB883_11545</name>
</gene>
<proteinExistence type="predicted"/>
<dbReference type="RefSeq" id="WP_152202050.1">
    <property type="nucleotide sequence ID" value="NZ_VUKF01000010.1"/>
</dbReference>
<evidence type="ECO:0000256" key="1">
    <source>
        <dbReference type="SAM" id="MobiDB-lite"/>
    </source>
</evidence>
<evidence type="ECO:0000313" key="3">
    <source>
        <dbReference type="Proteomes" id="UP000451860"/>
    </source>
</evidence>
<reference evidence="2 3" key="1">
    <citation type="submission" date="2019-10" db="EMBL/GenBank/DDBJ databases">
        <title>Georgenia wutianyii sp. nov. and Georgenia yuyongxinii sp. nov. isolated from plateau pika (Ochotona curzoniae) in the Qinghai-Tibet plateau of China.</title>
        <authorList>
            <person name="Tian Z."/>
        </authorList>
    </citation>
    <scope>NUCLEOTIDE SEQUENCE [LARGE SCALE GENOMIC DNA]</scope>
    <source>
        <strain evidence="2 3">DSM 21501</strain>
    </source>
</reference>
<organism evidence="2 3">
    <name type="scientific">Georgenia thermotolerans</name>
    <dbReference type="NCBI Taxonomy" id="527326"/>
    <lineage>
        <taxon>Bacteria</taxon>
        <taxon>Bacillati</taxon>
        <taxon>Actinomycetota</taxon>
        <taxon>Actinomycetes</taxon>
        <taxon>Micrococcales</taxon>
        <taxon>Bogoriellaceae</taxon>
        <taxon>Georgenia</taxon>
    </lineage>
</organism>
<dbReference type="AlphaFoldDB" id="A0A7J5UNF6"/>